<name>A0A2S1RA86_9ACTN</name>
<protein>
    <recommendedName>
        <fullName evidence="3">Peptidase M50</fullName>
    </recommendedName>
</protein>
<reference evidence="1 2" key="1">
    <citation type="submission" date="2016-04" db="EMBL/GenBank/DDBJ databases">
        <title>Complete genome sequence of Dietzia lutea YIM 80766T, a strain isolated from desert soil in Egypt.</title>
        <authorList>
            <person name="Zhao J."/>
            <person name="Hu B."/>
            <person name="Geng S."/>
            <person name="Nie Y."/>
            <person name="Tang Y."/>
        </authorList>
    </citation>
    <scope>NUCLEOTIDE SEQUENCE [LARGE SCALE GENOMIC DNA]</scope>
    <source>
        <strain evidence="1 2">YIM 80766</strain>
    </source>
</reference>
<proteinExistence type="predicted"/>
<evidence type="ECO:0000313" key="1">
    <source>
        <dbReference type="EMBL" id="AWH93141.1"/>
    </source>
</evidence>
<accession>A0A2S1RA86</accession>
<dbReference type="Proteomes" id="UP000244928">
    <property type="component" value="Chromosome"/>
</dbReference>
<dbReference type="KEGG" id="dlu:A6035_14235"/>
<gene>
    <name evidence="1" type="ORF">A6035_14235</name>
</gene>
<dbReference type="AlphaFoldDB" id="A0A2S1RA86"/>
<evidence type="ECO:0008006" key="3">
    <source>
        <dbReference type="Google" id="ProtNLM"/>
    </source>
</evidence>
<keyword evidence="2" id="KW-1185">Reference proteome</keyword>
<sequence>MMEVMIVIRCGSAPVPTVLGEHPRVEVSAVPTKEEVTRALSEVGTRRRLVVCGTDAGLSALLTRLMRTENLDVEIAYVADEPTPATRAYGLPTGSEAAKLGVRGSAREVPLVRDDTGTALVGEATVRGPEGGHLVGEAYADDNRVFSGEIDALTVRPTPDLPGVVATAARPRWLRRRPWLAARAVQLGTEAGLLTRDGVTGRRAVKRTTFYRHTEPWRLVSP</sequence>
<dbReference type="EMBL" id="CP015449">
    <property type="protein sequence ID" value="AWH93141.1"/>
    <property type="molecule type" value="Genomic_DNA"/>
</dbReference>
<evidence type="ECO:0000313" key="2">
    <source>
        <dbReference type="Proteomes" id="UP000244928"/>
    </source>
</evidence>
<organism evidence="1 2">
    <name type="scientific">Dietzia lutea</name>
    <dbReference type="NCBI Taxonomy" id="546160"/>
    <lineage>
        <taxon>Bacteria</taxon>
        <taxon>Bacillati</taxon>
        <taxon>Actinomycetota</taxon>
        <taxon>Actinomycetes</taxon>
        <taxon>Mycobacteriales</taxon>
        <taxon>Dietziaceae</taxon>
        <taxon>Dietzia</taxon>
    </lineage>
</organism>